<dbReference type="RefSeq" id="WP_150609433.1">
    <property type="nucleotide sequence ID" value="NZ_CABPRY010000006.1"/>
</dbReference>
<reference evidence="1 2" key="1">
    <citation type="submission" date="2019-08" db="EMBL/GenBank/DDBJ databases">
        <authorList>
            <person name="Peeters C."/>
        </authorList>
    </citation>
    <scope>NUCLEOTIDE SEQUENCE [LARGE SCALE GENOMIC DNA]</scope>
    <source>
        <strain evidence="1 2">LMG 31107</strain>
    </source>
</reference>
<protein>
    <submittedName>
        <fullName evidence="1">Uncharacterized protein</fullName>
    </submittedName>
</protein>
<sequence length="158" mass="17958">MNRNSNDYVQVAERLAVVSRHGGLCVVTLDQDGHDRTCDYWYLVKTDCCTAHTAFNKREHLLKWLDGLGLTLDGELPPHGTRGVVWVRGEYRKAMHLSYALFDRHRARGAIGRALSNGDYTMSIITRDEDGVHTIHVLNPNLTLRTVYDYKESRAMVG</sequence>
<gene>
    <name evidence="1" type="ORF">PCE31107_02987</name>
</gene>
<dbReference type="AlphaFoldDB" id="A0A5E4W1R0"/>
<dbReference type="Proteomes" id="UP000396788">
    <property type="component" value="Unassembled WGS sequence"/>
</dbReference>
<organism evidence="1 2">
    <name type="scientific">Pandoraea cepalis</name>
    <dbReference type="NCBI Taxonomy" id="2508294"/>
    <lineage>
        <taxon>Bacteria</taxon>
        <taxon>Pseudomonadati</taxon>
        <taxon>Pseudomonadota</taxon>
        <taxon>Betaproteobacteria</taxon>
        <taxon>Burkholderiales</taxon>
        <taxon>Burkholderiaceae</taxon>
        <taxon>Pandoraea</taxon>
    </lineage>
</organism>
<accession>A0A5E4W1R0</accession>
<proteinExistence type="predicted"/>
<evidence type="ECO:0000313" key="1">
    <source>
        <dbReference type="EMBL" id="VVE17789.1"/>
    </source>
</evidence>
<dbReference type="EMBL" id="CABPRY010000006">
    <property type="protein sequence ID" value="VVE17789.1"/>
    <property type="molecule type" value="Genomic_DNA"/>
</dbReference>
<evidence type="ECO:0000313" key="2">
    <source>
        <dbReference type="Proteomes" id="UP000396788"/>
    </source>
</evidence>
<name>A0A5E4W1R0_9BURK</name>